<keyword evidence="4" id="KW-0808">Transferase</keyword>
<evidence type="ECO:0000313" key="9">
    <source>
        <dbReference type="EMBL" id="CAB4906689.1"/>
    </source>
</evidence>
<dbReference type="SUPFAM" id="SSF53335">
    <property type="entry name" value="S-adenosyl-L-methionine-dependent methyltransferases"/>
    <property type="match status" value="1"/>
</dbReference>
<name>A0A6J7MG50_9ZZZZ</name>
<dbReference type="GO" id="GO:0005829">
    <property type="term" value="C:cytosol"/>
    <property type="evidence" value="ECO:0007669"/>
    <property type="project" value="TreeGrafter"/>
</dbReference>
<gene>
    <name evidence="8" type="ORF">UFOPK2683_00336</name>
    <name evidence="9" type="ORF">UFOPK3605_00814</name>
    <name evidence="10" type="ORF">UFOPK3897_01055</name>
    <name evidence="11" type="ORF">UFOPK4121_01014</name>
</gene>
<dbReference type="FunFam" id="1.10.8.100:FF:000001">
    <property type="entry name" value="Ribosomal RNA small subunit methyltransferase A"/>
    <property type="match status" value="1"/>
</dbReference>
<evidence type="ECO:0000259" key="7">
    <source>
        <dbReference type="SMART" id="SM00650"/>
    </source>
</evidence>
<proteinExistence type="inferred from homology"/>
<keyword evidence="5" id="KW-0949">S-adenosyl-L-methionine</keyword>
<evidence type="ECO:0000256" key="2">
    <source>
        <dbReference type="ARBA" id="ARBA00022552"/>
    </source>
</evidence>
<dbReference type="InterPro" id="IPR001737">
    <property type="entry name" value="KsgA/Erm"/>
</dbReference>
<evidence type="ECO:0000313" key="10">
    <source>
        <dbReference type="EMBL" id="CAB4980001.1"/>
    </source>
</evidence>
<evidence type="ECO:0000256" key="5">
    <source>
        <dbReference type="ARBA" id="ARBA00022691"/>
    </source>
</evidence>
<dbReference type="GO" id="GO:0000179">
    <property type="term" value="F:rRNA (adenine-N6,N6-)-dimethyltransferase activity"/>
    <property type="evidence" value="ECO:0007669"/>
    <property type="project" value="InterPro"/>
</dbReference>
<dbReference type="InterPro" id="IPR011530">
    <property type="entry name" value="rRNA_adenine_dimethylase"/>
</dbReference>
<dbReference type="PANTHER" id="PTHR11727:SF7">
    <property type="entry name" value="DIMETHYLADENOSINE TRANSFERASE-RELATED"/>
    <property type="match status" value="1"/>
</dbReference>
<dbReference type="AlphaFoldDB" id="A0A6J7MG50"/>
<evidence type="ECO:0000256" key="6">
    <source>
        <dbReference type="ARBA" id="ARBA00022884"/>
    </source>
</evidence>
<keyword evidence="2" id="KW-0698">rRNA processing</keyword>
<dbReference type="GO" id="GO:0003723">
    <property type="term" value="F:RNA binding"/>
    <property type="evidence" value="ECO:0007669"/>
    <property type="project" value="UniProtKB-KW"/>
</dbReference>
<dbReference type="NCBIfam" id="TIGR00755">
    <property type="entry name" value="ksgA"/>
    <property type="match status" value="1"/>
</dbReference>
<dbReference type="EMBL" id="CAFBOF010000022">
    <property type="protein sequence ID" value="CAB4980001.1"/>
    <property type="molecule type" value="Genomic_DNA"/>
</dbReference>
<accession>A0A6J7MG50</accession>
<dbReference type="EMBL" id="CAFBPQ010000030">
    <property type="protein sequence ID" value="CAB5026796.1"/>
    <property type="molecule type" value="Genomic_DNA"/>
</dbReference>
<dbReference type="PROSITE" id="PS01131">
    <property type="entry name" value="RRNA_A_DIMETH"/>
    <property type="match status" value="1"/>
</dbReference>
<reference evidence="10" key="1">
    <citation type="submission" date="2020-05" db="EMBL/GenBank/DDBJ databases">
        <authorList>
            <person name="Chiriac C."/>
            <person name="Salcher M."/>
            <person name="Ghai R."/>
            <person name="Kavagutti S V."/>
        </authorList>
    </citation>
    <scope>NUCLEOTIDE SEQUENCE</scope>
</reference>
<dbReference type="FunFam" id="3.40.50.150:FF:000023">
    <property type="entry name" value="Ribosomal RNA small subunit methyltransferase A"/>
    <property type="match status" value="1"/>
</dbReference>
<dbReference type="InterPro" id="IPR023165">
    <property type="entry name" value="rRNA_Ade_diMease-like_C"/>
</dbReference>
<dbReference type="EMBL" id="CAEZYK010000011">
    <property type="protein sequence ID" value="CAB4716979.1"/>
    <property type="molecule type" value="Genomic_DNA"/>
</dbReference>
<dbReference type="InterPro" id="IPR020596">
    <property type="entry name" value="rRNA_Ade_Mease_Trfase_CS"/>
</dbReference>
<dbReference type="EMBL" id="CAFBMM010000034">
    <property type="protein sequence ID" value="CAB4906689.1"/>
    <property type="molecule type" value="Genomic_DNA"/>
</dbReference>
<feature type="domain" description="Ribosomal RNA adenine methylase transferase N-terminal" evidence="7">
    <location>
        <begin position="32"/>
        <end position="208"/>
    </location>
</feature>
<evidence type="ECO:0000256" key="1">
    <source>
        <dbReference type="ARBA" id="ARBA00022490"/>
    </source>
</evidence>
<dbReference type="Gene3D" id="1.10.8.100">
    <property type="entry name" value="Ribosomal RNA adenine dimethylase-like, domain 2"/>
    <property type="match status" value="1"/>
</dbReference>
<evidence type="ECO:0000313" key="11">
    <source>
        <dbReference type="EMBL" id="CAB5026796.1"/>
    </source>
</evidence>
<keyword evidence="1" id="KW-0963">Cytoplasm</keyword>
<organism evidence="10">
    <name type="scientific">freshwater metagenome</name>
    <dbReference type="NCBI Taxonomy" id="449393"/>
    <lineage>
        <taxon>unclassified sequences</taxon>
        <taxon>metagenomes</taxon>
        <taxon>ecological metagenomes</taxon>
    </lineage>
</organism>
<sequence length="279" mass="30218">MLNPADIHSLLKEFSLSPSRALGQNFLTDANTARRIARLAAAGPGTRVFEIGPGLGSLTLALAETGAEVRALEFDRHLIPALESVIAGLDSVSVSHGDALTFNPDEFLGPAKSPSQRWHCVSNLPYNVATPVVVRLLADAPQISNFVVMVQREVGERWTAPLGTRASGSISVRIAYEAQARIVAAIPRTVFFPPPRVDSVIVQLDRRDKPLVDVPDPEFMFSLVGAGFGQRRKTLRRSLRSILGDRTVSVLTAAGIDTNQRAENLDLDHWAQLARSAKS</sequence>
<dbReference type="PROSITE" id="PS51689">
    <property type="entry name" value="SAM_RNA_A_N6_MT"/>
    <property type="match status" value="1"/>
</dbReference>
<dbReference type="InterPro" id="IPR029063">
    <property type="entry name" value="SAM-dependent_MTases_sf"/>
</dbReference>
<evidence type="ECO:0000256" key="4">
    <source>
        <dbReference type="ARBA" id="ARBA00022679"/>
    </source>
</evidence>
<evidence type="ECO:0000313" key="8">
    <source>
        <dbReference type="EMBL" id="CAB4716979.1"/>
    </source>
</evidence>
<dbReference type="Gene3D" id="3.40.50.150">
    <property type="entry name" value="Vaccinia Virus protein VP39"/>
    <property type="match status" value="1"/>
</dbReference>
<dbReference type="HAMAP" id="MF_00607">
    <property type="entry name" value="16SrRNA_methyltr_A"/>
    <property type="match status" value="1"/>
</dbReference>
<keyword evidence="3" id="KW-0489">Methyltransferase</keyword>
<dbReference type="SMART" id="SM00650">
    <property type="entry name" value="rADc"/>
    <property type="match status" value="1"/>
</dbReference>
<dbReference type="Pfam" id="PF00398">
    <property type="entry name" value="RrnaAD"/>
    <property type="match status" value="1"/>
</dbReference>
<dbReference type="PANTHER" id="PTHR11727">
    <property type="entry name" value="DIMETHYLADENOSINE TRANSFERASE"/>
    <property type="match status" value="1"/>
</dbReference>
<protein>
    <submittedName>
        <fullName evidence="10">Unannotated protein</fullName>
    </submittedName>
</protein>
<keyword evidence="6" id="KW-0694">RNA-binding</keyword>
<dbReference type="CDD" id="cd02440">
    <property type="entry name" value="AdoMet_MTases"/>
    <property type="match status" value="1"/>
</dbReference>
<dbReference type="InterPro" id="IPR020598">
    <property type="entry name" value="rRNA_Ade_methylase_Trfase_N"/>
</dbReference>
<evidence type="ECO:0000256" key="3">
    <source>
        <dbReference type="ARBA" id="ARBA00022603"/>
    </source>
</evidence>